<proteinExistence type="predicted"/>
<dbReference type="PANTHER" id="PTHR12526">
    <property type="entry name" value="GLYCOSYLTRANSFERASE"/>
    <property type="match status" value="1"/>
</dbReference>
<evidence type="ECO:0000259" key="2">
    <source>
        <dbReference type="Pfam" id="PF13439"/>
    </source>
</evidence>
<dbReference type="Proteomes" id="UP000000814">
    <property type="component" value="Chromosome"/>
</dbReference>
<dbReference type="InterPro" id="IPR028098">
    <property type="entry name" value="Glyco_trans_4-like_N"/>
</dbReference>
<dbReference type="GeneID" id="44999536"/>
<organism evidence="3 4">
    <name type="scientific">Clostridium acetobutylicum (strain ATCC 824 / DSM 792 / JCM 1419 / IAM 19013 / LMG 5710 / NBRC 13948 / NRRL B-527 / VKM B-1787 / 2291 / W)</name>
    <dbReference type="NCBI Taxonomy" id="272562"/>
    <lineage>
        <taxon>Bacteria</taxon>
        <taxon>Bacillati</taxon>
        <taxon>Bacillota</taxon>
        <taxon>Clostridia</taxon>
        <taxon>Eubacteriales</taxon>
        <taxon>Clostridiaceae</taxon>
        <taxon>Clostridium</taxon>
    </lineage>
</organism>
<evidence type="ECO:0000313" key="3">
    <source>
        <dbReference type="EMBL" id="AAK80989.1"/>
    </source>
</evidence>
<evidence type="ECO:0000313" key="4">
    <source>
        <dbReference type="Proteomes" id="UP000000814"/>
    </source>
</evidence>
<dbReference type="RefSeq" id="WP_010966330.1">
    <property type="nucleotide sequence ID" value="NC_003030.1"/>
</dbReference>
<feature type="domain" description="Glycosyltransferase subfamily 4-like N-terminal" evidence="2">
    <location>
        <begin position="13"/>
        <end position="176"/>
    </location>
</feature>
<dbReference type="PATRIC" id="fig|272562.8.peg.3232"/>
<reference evidence="3 4" key="1">
    <citation type="journal article" date="2001" name="J. Bacteriol.">
        <title>Genome sequence and comparative analysis of the solvent-producing bacterium Clostridium acetobutylicum.</title>
        <authorList>
            <person name="Nolling J."/>
            <person name="Breton G."/>
            <person name="Omelchenko M.V."/>
            <person name="Makarova K.S."/>
            <person name="Zeng Q."/>
            <person name="Gibson R."/>
            <person name="Lee H.M."/>
            <person name="Dubois J."/>
            <person name="Qiu D."/>
            <person name="Hitti J."/>
            <person name="Wolf Y.I."/>
            <person name="Tatusov R.L."/>
            <person name="Sabathe F."/>
            <person name="Doucette-Stamm L."/>
            <person name="Soucaille P."/>
            <person name="Daly M.J."/>
            <person name="Bennett G.N."/>
            <person name="Koonin E.V."/>
            <person name="Smith D.R."/>
        </authorList>
    </citation>
    <scope>NUCLEOTIDE SEQUENCE [LARGE SCALE GENOMIC DNA]</scope>
    <source>
        <strain evidence="4">ATCC 824 / DSM 792 / JCM 1419 / LMG 5710 / VKM B-1787</strain>
    </source>
</reference>
<dbReference type="CAZy" id="GT4">
    <property type="family name" value="Glycosyltransferase Family 4"/>
</dbReference>
<dbReference type="OrthoDB" id="9806653at2"/>
<dbReference type="GO" id="GO:0016757">
    <property type="term" value="F:glycosyltransferase activity"/>
    <property type="evidence" value="ECO:0007669"/>
    <property type="project" value="InterPro"/>
</dbReference>
<dbReference type="Pfam" id="PF00534">
    <property type="entry name" value="Glycos_transf_1"/>
    <property type="match status" value="1"/>
</dbReference>
<dbReference type="STRING" id="272562.CA_C3049"/>
<dbReference type="Pfam" id="PF13439">
    <property type="entry name" value="Glyco_transf_4"/>
    <property type="match status" value="1"/>
</dbReference>
<dbReference type="eggNOG" id="COG0438">
    <property type="taxonomic scope" value="Bacteria"/>
</dbReference>
<dbReference type="AlphaFoldDB" id="Q97EQ9"/>
<name>Q97EQ9_CLOAB</name>
<dbReference type="HOGENOM" id="CLU_727032_0_0_9"/>
<dbReference type="KEGG" id="cac:CA_C3049"/>
<dbReference type="PIR" id="B97275">
    <property type="entry name" value="B97275"/>
</dbReference>
<gene>
    <name evidence="3" type="ordered locus">CA_C3049</name>
</gene>
<accession>Q97EQ9</accession>
<dbReference type="Gene3D" id="3.40.50.2000">
    <property type="entry name" value="Glycogen Phosphorylase B"/>
    <property type="match status" value="2"/>
</dbReference>
<sequence>MNILFVSDLGSLGGGETSLFNLINEFASDNKKYNINNFLMCKTEGKLVDKCRGINVPCKVFDFKAAFKSFKFREISKAIKVIKEFLYSNNIDVIQCNEWSSAVLFSIISKVSSKNCKIIWICHGQWYKFNLIKRVLVNSLINRIISVSESVQNNLIINKLNKRKLLKQNLGIDLDRFRLGNGDKLREELHIQKEDKVLGVIARFQPIKGQKLVIEAARDIVEAGYKNYKFLLVGDSIFNNPKDSMYKNEVIEMIKEYKLQKNVLILGERNDVPDILALLDALIVPSINESFGMVVVEAFAAGCPVISTPCDGPMEIIKNGYSGVIINERNSENLKDAITDLMKEETDLEMMKINSMKESKKYDISNIAQFYCKQYALLCK</sequence>
<protein>
    <submittedName>
        <fullName evidence="3">Glycosyltransferase</fullName>
    </submittedName>
</protein>
<dbReference type="SMR" id="Q97EQ9"/>
<keyword evidence="4" id="KW-1185">Reference proteome</keyword>
<dbReference type="CDD" id="cd03801">
    <property type="entry name" value="GT4_PimA-like"/>
    <property type="match status" value="1"/>
</dbReference>
<dbReference type="DNASU" id="1119232"/>
<dbReference type="SUPFAM" id="SSF53756">
    <property type="entry name" value="UDP-Glycosyltransferase/glycogen phosphorylase"/>
    <property type="match status" value="1"/>
</dbReference>
<feature type="domain" description="Glycosyl transferase family 1" evidence="1">
    <location>
        <begin position="183"/>
        <end position="355"/>
    </location>
</feature>
<dbReference type="InterPro" id="IPR001296">
    <property type="entry name" value="Glyco_trans_1"/>
</dbReference>
<dbReference type="EMBL" id="AE001437">
    <property type="protein sequence ID" value="AAK80989.1"/>
    <property type="molecule type" value="Genomic_DNA"/>
</dbReference>
<evidence type="ECO:0000259" key="1">
    <source>
        <dbReference type="Pfam" id="PF00534"/>
    </source>
</evidence>